<dbReference type="InterPro" id="IPR023828">
    <property type="entry name" value="Peptidase_S8_Ser-AS"/>
</dbReference>
<keyword evidence="9" id="KW-0732">Signal</keyword>
<proteinExistence type="predicted"/>
<dbReference type="SMART" id="SM00944">
    <property type="entry name" value="Pro-kuma_activ"/>
    <property type="match status" value="1"/>
</dbReference>
<dbReference type="InterPro" id="IPR050819">
    <property type="entry name" value="Tripeptidyl-peptidase_I"/>
</dbReference>
<keyword evidence="4 8" id="KW-0378">Hydrolase</keyword>
<dbReference type="AlphaFoldDB" id="A0A0A1T9R2"/>
<keyword evidence="12" id="KW-1185">Reference proteome</keyword>
<dbReference type="PANTHER" id="PTHR14218">
    <property type="entry name" value="PROTEASE S8 TRIPEPTIDYL PEPTIDASE I CLN2"/>
    <property type="match status" value="1"/>
</dbReference>
<keyword evidence="5 8" id="KW-0720">Serine protease</keyword>
<evidence type="ECO:0000256" key="1">
    <source>
        <dbReference type="ARBA" id="ARBA00004239"/>
    </source>
</evidence>
<evidence type="ECO:0000313" key="11">
    <source>
        <dbReference type="EMBL" id="CEJ91534.1"/>
    </source>
</evidence>
<feature type="binding site" evidence="8">
    <location>
        <position position="615"/>
    </location>
    <ligand>
        <name>Ca(2+)</name>
        <dbReference type="ChEBI" id="CHEBI:29108"/>
    </ligand>
</feature>
<dbReference type="MEROPS" id="S53.007"/>
<keyword evidence="3 8" id="KW-0479">Metal-binding</keyword>
<sequence>MKVASVFLSAFVAATFGVPLDHVVHETREATTAVLEQLSAPATDTIVPVRIALKQRNLENGMQYLLAVSDPASKDYGNHYTKAEVAKLFAPSAESIDTVTNWLIKSGIPANEIKSGSSKGWLEFATTVSKLESMLKTDYSFYSHPESNTEHLGTDSYMLPSGVSPHVDFITPGVAMAQVKKRRATEKRDETKTAPFPRVIPFEPYPNQNKAAAAATADGLDDCASHMTPVCIKALYNISDTTLANPNNKLGIFESNDEEHTQEDLDMFYGTYAPNIPKGFGPDIHLIDYLITKPDPNNAVGEAALDFDVAIPVVYPQSTVLYQTHSNFNGLTTLGFLNQFLDAVDGSYCSKDGGDDILTDGVTLFEECGTLAPANVISFSYGLTESAWPTKYLKRQCDEFLKLGLQGSSLVFASGDGGVAGGHGKDCKGKNKEIFNPAAPGSCPYVTSVGATLLPAGSKIGDPESATIRFGSGGGFSNIWTAPSYQTDALATYFAKHDPGFPSYNTSENNVPNNGGIYNRIGRGFPDVSSVGDYGVIAFKGKFGRIGGTSMSAPIFAAILNRINEERLNVGKKVIGFANPALYKNPSAFRDVTLGAHLGDATCNGKGFSAVEGWDPVTGLGTPKYPELLKYFLDLP</sequence>
<gene>
    <name evidence="11" type="ORF">VHEMI07236</name>
</gene>
<dbReference type="EMBL" id="CDHN01000004">
    <property type="protein sequence ID" value="CEJ91534.1"/>
    <property type="molecule type" value="Genomic_DNA"/>
</dbReference>
<evidence type="ECO:0000256" key="9">
    <source>
        <dbReference type="SAM" id="SignalP"/>
    </source>
</evidence>
<evidence type="ECO:0000256" key="5">
    <source>
        <dbReference type="ARBA" id="ARBA00022825"/>
    </source>
</evidence>
<dbReference type="Gene3D" id="3.40.50.200">
    <property type="entry name" value="Peptidase S8/S53 domain"/>
    <property type="match status" value="1"/>
</dbReference>
<dbReference type="GO" id="GO:0006508">
    <property type="term" value="P:proteolysis"/>
    <property type="evidence" value="ECO:0007669"/>
    <property type="project" value="UniProtKB-KW"/>
</dbReference>
<dbReference type="Proteomes" id="UP000039046">
    <property type="component" value="Unassembled WGS sequence"/>
</dbReference>
<dbReference type="SUPFAM" id="SSF54897">
    <property type="entry name" value="Protease propeptides/inhibitors"/>
    <property type="match status" value="1"/>
</dbReference>
<organism evidence="11 12">
    <name type="scientific">[Torrubiella] hemipterigena</name>
    <dbReference type="NCBI Taxonomy" id="1531966"/>
    <lineage>
        <taxon>Eukaryota</taxon>
        <taxon>Fungi</taxon>
        <taxon>Dikarya</taxon>
        <taxon>Ascomycota</taxon>
        <taxon>Pezizomycotina</taxon>
        <taxon>Sordariomycetes</taxon>
        <taxon>Hypocreomycetidae</taxon>
        <taxon>Hypocreales</taxon>
        <taxon>Clavicipitaceae</taxon>
        <taxon>Clavicipitaceae incertae sedis</taxon>
        <taxon>'Torrubiella' clade</taxon>
    </lineage>
</organism>
<evidence type="ECO:0000256" key="6">
    <source>
        <dbReference type="ARBA" id="ARBA00022837"/>
    </source>
</evidence>
<dbReference type="GO" id="GO:0008240">
    <property type="term" value="F:tripeptidyl-peptidase activity"/>
    <property type="evidence" value="ECO:0007669"/>
    <property type="project" value="TreeGrafter"/>
</dbReference>
<evidence type="ECO:0000256" key="7">
    <source>
        <dbReference type="ARBA" id="ARBA00023145"/>
    </source>
</evidence>
<keyword evidence="7" id="KW-0865">Zymogen</keyword>
<comment type="subcellular location">
    <subcellularLocation>
        <location evidence="1">Secreted</location>
        <location evidence="1">Extracellular space</location>
    </subcellularLocation>
</comment>
<evidence type="ECO:0000256" key="4">
    <source>
        <dbReference type="ARBA" id="ARBA00022801"/>
    </source>
</evidence>
<dbReference type="PROSITE" id="PS51695">
    <property type="entry name" value="SEDOLISIN"/>
    <property type="match status" value="1"/>
</dbReference>
<dbReference type="HOGENOM" id="CLU_013783_4_0_1"/>
<dbReference type="SUPFAM" id="SSF52743">
    <property type="entry name" value="Subtilisin-like"/>
    <property type="match status" value="1"/>
</dbReference>
<dbReference type="GO" id="GO:0046872">
    <property type="term" value="F:metal ion binding"/>
    <property type="evidence" value="ECO:0007669"/>
    <property type="project" value="UniProtKB-UniRule"/>
</dbReference>
<name>A0A0A1T9R2_9HYPO</name>
<dbReference type="Pfam" id="PF09286">
    <property type="entry name" value="Pro-kuma_activ"/>
    <property type="match status" value="1"/>
</dbReference>
<dbReference type="OrthoDB" id="409122at2759"/>
<keyword evidence="6 8" id="KW-0106">Calcium</keyword>
<dbReference type="CDD" id="cd11377">
    <property type="entry name" value="Pro-peptidase_S53"/>
    <property type="match status" value="1"/>
</dbReference>
<dbReference type="GO" id="GO:0004252">
    <property type="term" value="F:serine-type endopeptidase activity"/>
    <property type="evidence" value="ECO:0007669"/>
    <property type="project" value="UniProtKB-UniRule"/>
</dbReference>
<dbReference type="InterPro" id="IPR036852">
    <property type="entry name" value="Peptidase_S8/S53_dom_sf"/>
</dbReference>
<feature type="binding site" evidence="8">
    <location>
        <position position="592"/>
    </location>
    <ligand>
        <name>Ca(2+)</name>
        <dbReference type="ChEBI" id="CHEBI:29108"/>
    </ligand>
</feature>
<evidence type="ECO:0000259" key="10">
    <source>
        <dbReference type="PROSITE" id="PS51695"/>
    </source>
</evidence>
<feature type="chain" id="PRO_5001979061" description="Peptidase S53 domain-containing protein" evidence="9">
    <location>
        <begin position="18"/>
        <end position="636"/>
    </location>
</feature>
<dbReference type="PROSITE" id="PS00138">
    <property type="entry name" value="SUBTILASE_SER"/>
    <property type="match status" value="1"/>
</dbReference>
<feature type="domain" description="Peptidase S53" evidence="10">
    <location>
        <begin position="226"/>
        <end position="635"/>
    </location>
</feature>
<reference evidence="11 12" key="1">
    <citation type="journal article" date="2015" name="Genome Announc.">
        <title>Draft Genome Sequence and Gene Annotation of the Entomopathogenic Fungus Verticillium hemipterigenum.</title>
        <authorList>
            <person name="Horn F."/>
            <person name="Habel A."/>
            <person name="Scharf D.H."/>
            <person name="Dworschak J."/>
            <person name="Brakhage A.A."/>
            <person name="Guthke R."/>
            <person name="Hertweck C."/>
            <person name="Linde J."/>
        </authorList>
    </citation>
    <scope>NUCLEOTIDE SEQUENCE [LARGE SCALE GENOMIC DNA]</scope>
</reference>
<feature type="active site" description="Charge relay system" evidence="8">
    <location>
        <position position="302"/>
    </location>
</feature>
<feature type="signal peptide" evidence="9">
    <location>
        <begin position="1"/>
        <end position="17"/>
    </location>
</feature>
<evidence type="ECO:0000256" key="3">
    <source>
        <dbReference type="ARBA" id="ARBA00022723"/>
    </source>
</evidence>
<feature type="binding site" evidence="8">
    <location>
        <position position="591"/>
    </location>
    <ligand>
        <name>Ca(2+)</name>
        <dbReference type="ChEBI" id="CHEBI:29108"/>
    </ligand>
</feature>
<accession>A0A0A1T9R2</accession>
<feature type="active site" description="Charge relay system" evidence="8">
    <location>
        <position position="550"/>
    </location>
</feature>
<keyword evidence="2 8" id="KW-0645">Protease</keyword>
<evidence type="ECO:0000313" key="12">
    <source>
        <dbReference type="Proteomes" id="UP000039046"/>
    </source>
</evidence>
<dbReference type="GO" id="GO:0005576">
    <property type="term" value="C:extracellular region"/>
    <property type="evidence" value="ECO:0007669"/>
    <property type="project" value="UniProtKB-SubCell"/>
</dbReference>
<dbReference type="CDD" id="cd04056">
    <property type="entry name" value="Peptidases_S53"/>
    <property type="match status" value="1"/>
</dbReference>
<feature type="binding site" evidence="8">
    <location>
        <position position="613"/>
    </location>
    <ligand>
        <name>Ca(2+)</name>
        <dbReference type="ChEBI" id="CHEBI:29108"/>
    </ligand>
</feature>
<dbReference type="InterPro" id="IPR015366">
    <property type="entry name" value="S53_propep"/>
</dbReference>
<comment type="cofactor">
    <cofactor evidence="8">
        <name>Ca(2+)</name>
        <dbReference type="ChEBI" id="CHEBI:29108"/>
    </cofactor>
    <text evidence="8">Binds 1 Ca(2+) ion per subunit.</text>
</comment>
<dbReference type="PANTHER" id="PTHR14218:SF19">
    <property type="entry name" value="SERINE PROTEASE AORO, PUTATIVE (AFU_ORTHOLOGUE AFUA_6G10250)-RELATED"/>
    <property type="match status" value="1"/>
</dbReference>
<evidence type="ECO:0000256" key="2">
    <source>
        <dbReference type="ARBA" id="ARBA00022670"/>
    </source>
</evidence>
<feature type="active site" description="Charge relay system" evidence="8">
    <location>
        <position position="306"/>
    </location>
</feature>
<dbReference type="STRING" id="1531966.A0A0A1T9R2"/>
<evidence type="ECO:0000256" key="8">
    <source>
        <dbReference type="PROSITE-ProRule" id="PRU01032"/>
    </source>
</evidence>
<dbReference type="InterPro" id="IPR030400">
    <property type="entry name" value="Sedolisin_dom"/>
</dbReference>
<protein>
    <recommendedName>
        <fullName evidence="10">Peptidase S53 domain-containing protein</fullName>
    </recommendedName>
</protein>